<feature type="transmembrane region" description="Helical" evidence="1">
    <location>
        <begin position="180"/>
        <end position="206"/>
    </location>
</feature>
<feature type="transmembrane region" description="Helical" evidence="1">
    <location>
        <begin position="227"/>
        <end position="255"/>
    </location>
</feature>
<evidence type="ECO:0000313" key="2">
    <source>
        <dbReference type="Proteomes" id="UP000038045"/>
    </source>
</evidence>
<protein>
    <submittedName>
        <fullName evidence="3">G_PROTEIN_RECEP_F1_2 domain-containing protein</fullName>
    </submittedName>
</protein>
<dbReference type="Proteomes" id="UP000038045">
    <property type="component" value="Unplaced"/>
</dbReference>
<feature type="transmembrane region" description="Helical" evidence="1">
    <location>
        <begin position="76"/>
        <end position="102"/>
    </location>
</feature>
<feature type="transmembrane region" description="Helical" evidence="1">
    <location>
        <begin position="114"/>
        <end position="138"/>
    </location>
</feature>
<dbReference type="InterPro" id="IPR019428">
    <property type="entry name" value="7TM_GPCR_serpentine_rcpt_Str"/>
</dbReference>
<proteinExistence type="predicted"/>
<keyword evidence="1" id="KW-1133">Transmembrane helix</keyword>
<dbReference type="AlphaFoldDB" id="A0A0N4Z6P1"/>
<keyword evidence="1" id="KW-0812">Transmembrane</keyword>
<accession>A0A0N4Z6P1</accession>
<reference evidence="3" key="1">
    <citation type="submission" date="2017-02" db="UniProtKB">
        <authorList>
            <consortium name="WormBaseParasite"/>
        </authorList>
    </citation>
    <scope>IDENTIFICATION</scope>
</reference>
<keyword evidence="2" id="KW-1185">Reference proteome</keyword>
<dbReference type="WBParaSite" id="PTRK_0000284650.1">
    <property type="protein sequence ID" value="PTRK_0000284650.1"/>
    <property type="gene ID" value="PTRK_0000284650"/>
</dbReference>
<keyword evidence="1" id="KW-0472">Membrane</keyword>
<feature type="transmembrane region" description="Helical" evidence="1">
    <location>
        <begin position="261"/>
        <end position="286"/>
    </location>
</feature>
<organism evidence="2 3">
    <name type="scientific">Parastrongyloides trichosuri</name>
    <name type="common">Possum-specific nematode worm</name>
    <dbReference type="NCBI Taxonomy" id="131310"/>
    <lineage>
        <taxon>Eukaryota</taxon>
        <taxon>Metazoa</taxon>
        <taxon>Ecdysozoa</taxon>
        <taxon>Nematoda</taxon>
        <taxon>Chromadorea</taxon>
        <taxon>Rhabditida</taxon>
        <taxon>Tylenchina</taxon>
        <taxon>Panagrolaimomorpha</taxon>
        <taxon>Strongyloidoidea</taxon>
        <taxon>Strongyloididae</taxon>
        <taxon>Parastrongyloides</taxon>
    </lineage>
</organism>
<name>A0A0N4Z6P1_PARTI</name>
<sequence length="300" mass="35492">MVISSIAIILHLAIIFALLINKFTPLKKYDKIIYHLSLLNFITSTLNILTKIQGYATNGFIIIFCSKMLSFFSDNHVLASFTVWVFFFLYNNFSVIIFILIRYKEMMSNKKISYKLYSFFHTFIIISYSLTIILFSILHERPKGVEKLLLQNELPYNIFYDFYGKRFPYYITFKCNDLKFILFTLLFIVPLGTSSFCCIYCLYKMFTKIIINDMVSVCRRMEKEFNFYMLSQFLVIVILNYLPFLSYFCLLILNIKFSTSGMIIFGIINTTPLIQGLVTIICLNFYREGFFCLKLFKINR</sequence>
<evidence type="ECO:0000256" key="1">
    <source>
        <dbReference type="SAM" id="Phobius"/>
    </source>
</evidence>
<evidence type="ECO:0000313" key="3">
    <source>
        <dbReference type="WBParaSite" id="PTRK_0000284650.1"/>
    </source>
</evidence>
<feature type="transmembrane region" description="Helical" evidence="1">
    <location>
        <begin position="6"/>
        <end position="24"/>
    </location>
</feature>
<dbReference type="Pfam" id="PF10326">
    <property type="entry name" value="7TM_GPCR_Str"/>
    <property type="match status" value="1"/>
</dbReference>